<dbReference type="InterPro" id="IPR014710">
    <property type="entry name" value="RmlC-like_jellyroll"/>
</dbReference>
<proteinExistence type="predicted"/>
<dbReference type="InterPro" id="IPR036390">
    <property type="entry name" value="WH_DNA-bd_sf"/>
</dbReference>
<comment type="caution">
    <text evidence="5">The sequence shown here is derived from an EMBL/GenBank/DDBJ whole genome shotgun (WGS) entry which is preliminary data.</text>
</comment>
<dbReference type="SUPFAM" id="SSF51206">
    <property type="entry name" value="cAMP-binding domain-like"/>
    <property type="match status" value="1"/>
</dbReference>
<sequence length="222" mass="24555">MLRPYALGPRTRACLERISHERKWHDGDVLLHAGDVPRWVIGLQEGRLRVSRVRPNGVEDLRKGARPGGTLGLVSVVAQRPFPFSVTATGPCTTRLYDAQQLLALMHSDGEVALDLARILALRAAELEEATMDDRDESLLERVQAALLRLHALGAGRPVLGGFALRVSQYDLACMVGSSRQYVNLQLRHLQELGMVRLGYRSIVLLQPPVDNPQSTQGFPLK</sequence>
<protein>
    <recommendedName>
        <fullName evidence="4">Cyclic nucleotide-binding domain-containing protein</fullName>
    </recommendedName>
</protein>
<evidence type="ECO:0000256" key="3">
    <source>
        <dbReference type="ARBA" id="ARBA00023163"/>
    </source>
</evidence>
<accession>A0ABP8I9C7</accession>
<evidence type="ECO:0000256" key="2">
    <source>
        <dbReference type="ARBA" id="ARBA00023125"/>
    </source>
</evidence>
<keyword evidence="6" id="KW-1185">Reference proteome</keyword>
<dbReference type="Gene3D" id="1.10.10.10">
    <property type="entry name" value="Winged helix-like DNA-binding domain superfamily/Winged helix DNA-binding domain"/>
    <property type="match status" value="1"/>
</dbReference>
<gene>
    <name evidence="5" type="ORF">GCM10023165_44290</name>
</gene>
<dbReference type="InterPro" id="IPR000595">
    <property type="entry name" value="cNMP-bd_dom"/>
</dbReference>
<dbReference type="InterPro" id="IPR018490">
    <property type="entry name" value="cNMP-bd_dom_sf"/>
</dbReference>
<keyword evidence="1" id="KW-0805">Transcription regulation</keyword>
<dbReference type="PROSITE" id="PS50042">
    <property type="entry name" value="CNMP_BINDING_3"/>
    <property type="match status" value="1"/>
</dbReference>
<organism evidence="5 6">
    <name type="scientific">Variovorax defluvii</name>
    <dbReference type="NCBI Taxonomy" id="913761"/>
    <lineage>
        <taxon>Bacteria</taxon>
        <taxon>Pseudomonadati</taxon>
        <taxon>Pseudomonadota</taxon>
        <taxon>Betaproteobacteria</taxon>
        <taxon>Burkholderiales</taxon>
        <taxon>Comamonadaceae</taxon>
        <taxon>Variovorax</taxon>
    </lineage>
</organism>
<dbReference type="SMART" id="SM00100">
    <property type="entry name" value="cNMP"/>
    <property type="match status" value="1"/>
</dbReference>
<name>A0ABP8I9C7_9BURK</name>
<dbReference type="Proteomes" id="UP001500975">
    <property type="component" value="Unassembled WGS sequence"/>
</dbReference>
<evidence type="ECO:0000259" key="4">
    <source>
        <dbReference type="PROSITE" id="PS50042"/>
    </source>
</evidence>
<dbReference type="InterPro" id="IPR012318">
    <property type="entry name" value="HTH_CRP"/>
</dbReference>
<reference evidence="6" key="1">
    <citation type="journal article" date="2019" name="Int. J. Syst. Evol. Microbiol.">
        <title>The Global Catalogue of Microorganisms (GCM) 10K type strain sequencing project: providing services to taxonomists for standard genome sequencing and annotation.</title>
        <authorList>
            <consortium name="The Broad Institute Genomics Platform"/>
            <consortium name="The Broad Institute Genome Sequencing Center for Infectious Disease"/>
            <person name="Wu L."/>
            <person name="Ma J."/>
        </authorList>
    </citation>
    <scope>NUCLEOTIDE SEQUENCE [LARGE SCALE GENOMIC DNA]</scope>
    <source>
        <strain evidence="6">JCM 17804</strain>
    </source>
</reference>
<evidence type="ECO:0000313" key="6">
    <source>
        <dbReference type="Proteomes" id="UP001500975"/>
    </source>
</evidence>
<dbReference type="InterPro" id="IPR036388">
    <property type="entry name" value="WH-like_DNA-bd_sf"/>
</dbReference>
<dbReference type="SUPFAM" id="SSF46785">
    <property type="entry name" value="Winged helix' DNA-binding domain"/>
    <property type="match status" value="1"/>
</dbReference>
<dbReference type="Pfam" id="PF00027">
    <property type="entry name" value="cNMP_binding"/>
    <property type="match status" value="1"/>
</dbReference>
<evidence type="ECO:0000313" key="5">
    <source>
        <dbReference type="EMBL" id="GAA4353750.1"/>
    </source>
</evidence>
<dbReference type="EMBL" id="BAABGJ010000079">
    <property type="protein sequence ID" value="GAA4353750.1"/>
    <property type="molecule type" value="Genomic_DNA"/>
</dbReference>
<dbReference type="CDD" id="cd00038">
    <property type="entry name" value="CAP_ED"/>
    <property type="match status" value="1"/>
</dbReference>
<keyword evidence="3" id="KW-0804">Transcription</keyword>
<dbReference type="Gene3D" id="2.60.120.10">
    <property type="entry name" value="Jelly Rolls"/>
    <property type="match status" value="1"/>
</dbReference>
<feature type="domain" description="Cyclic nucleotide-binding" evidence="4">
    <location>
        <begin position="21"/>
        <end position="112"/>
    </location>
</feature>
<evidence type="ECO:0000256" key="1">
    <source>
        <dbReference type="ARBA" id="ARBA00023015"/>
    </source>
</evidence>
<keyword evidence="2" id="KW-0238">DNA-binding</keyword>
<dbReference type="Pfam" id="PF13545">
    <property type="entry name" value="HTH_Crp_2"/>
    <property type="match status" value="1"/>
</dbReference>